<evidence type="ECO:0000313" key="2">
    <source>
        <dbReference type="EMBL" id="MEE6146976.1"/>
    </source>
</evidence>
<name>A0ABU7R8N2_9ACTN</name>
<feature type="domain" description="Serine aminopeptidase S33" evidence="1">
    <location>
        <begin position="45"/>
        <end position="158"/>
    </location>
</feature>
<dbReference type="PANTHER" id="PTHR43689:SF8">
    <property type="entry name" value="ALPHA_BETA-HYDROLASES SUPERFAMILY PROTEIN"/>
    <property type="match status" value="1"/>
</dbReference>
<dbReference type="SUPFAM" id="SSF53474">
    <property type="entry name" value="alpha/beta-Hydrolases"/>
    <property type="match status" value="1"/>
</dbReference>
<reference evidence="2 3" key="1">
    <citation type="submission" date="2024-01" db="EMBL/GenBank/DDBJ databases">
        <title>Description of Olsenella sp. nov., isolated from pig feces.</title>
        <authorList>
            <person name="Chang Y.-H."/>
        </authorList>
    </citation>
    <scope>NUCLEOTIDE SEQUENCE [LARGE SCALE GENOMIC DNA]</scope>
    <source>
        <strain evidence="2 3">YH-ols2223</strain>
    </source>
</reference>
<dbReference type="Pfam" id="PF12146">
    <property type="entry name" value="Hydrolase_4"/>
    <property type="match status" value="1"/>
</dbReference>
<gene>
    <name evidence="2" type="ORF">VXJ25_03035</name>
</gene>
<comment type="caution">
    <text evidence="2">The sequence shown here is derived from an EMBL/GenBank/DDBJ whole genome shotgun (WGS) entry which is preliminary data.</text>
</comment>
<keyword evidence="2" id="KW-0378">Hydrolase</keyword>
<proteinExistence type="predicted"/>
<accession>A0ABU7R8N2</accession>
<dbReference type="EMBL" id="JAZGJQ010000002">
    <property type="protein sequence ID" value="MEE6146976.1"/>
    <property type="molecule type" value="Genomic_DNA"/>
</dbReference>
<dbReference type="Proteomes" id="UP001332931">
    <property type="component" value="Unassembled WGS sequence"/>
</dbReference>
<dbReference type="PANTHER" id="PTHR43689">
    <property type="entry name" value="HYDROLASE"/>
    <property type="match status" value="1"/>
</dbReference>
<evidence type="ECO:0000313" key="3">
    <source>
        <dbReference type="Proteomes" id="UP001332931"/>
    </source>
</evidence>
<keyword evidence="3" id="KW-1185">Reference proteome</keyword>
<dbReference type="GO" id="GO:0016787">
    <property type="term" value="F:hydrolase activity"/>
    <property type="evidence" value="ECO:0007669"/>
    <property type="project" value="UniProtKB-KW"/>
</dbReference>
<organism evidence="2 3">
    <name type="scientific">Olsenella absiana</name>
    <dbReference type="NCBI Taxonomy" id="3115222"/>
    <lineage>
        <taxon>Bacteria</taxon>
        <taxon>Bacillati</taxon>
        <taxon>Actinomycetota</taxon>
        <taxon>Coriobacteriia</taxon>
        <taxon>Coriobacteriales</taxon>
        <taxon>Atopobiaceae</taxon>
        <taxon>Olsenella</taxon>
    </lineage>
</organism>
<dbReference type="InterPro" id="IPR029058">
    <property type="entry name" value="AB_hydrolase_fold"/>
</dbReference>
<protein>
    <submittedName>
        <fullName evidence="2">Alpha/beta fold hydrolase</fullName>
    </submittedName>
</protein>
<dbReference type="RefSeq" id="WP_330957743.1">
    <property type="nucleotide sequence ID" value="NZ_JAZGJQ010000002.1"/>
</dbReference>
<dbReference type="InterPro" id="IPR022742">
    <property type="entry name" value="Hydrolase_4"/>
</dbReference>
<evidence type="ECO:0000259" key="1">
    <source>
        <dbReference type="Pfam" id="PF12146"/>
    </source>
</evidence>
<dbReference type="Gene3D" id="3.40.50.1820">
    <property type="entry name" value="alpha/beta hydrolase"/>
    <property type="match status" value="1"/>
</dbReference>
<sequence length="265" mass="28002">MSFSEHYLWCLREDPETGEQVKVFGVLRLPAGAEEAAFTHLTLPTVVLAHGIGSSHEGMDAYAEGLSARGVVTYCLDLSGSARGRSDGDPLRMTVETQALDVAAAVQLMSEEPFCDTDNLSLVGASQGGLACAAFAARNPARVKALALLYPAFCIHDDAIAAYPDPADVPDSYVTPAGVEVGRAYNLAARALDPFELMGEFGGDVLILHGDQDGLVDLSYSRRAARTFPRATLEVQEGAGHGFAGGILDAAVARVCEFIKGEILR</sequence>